<dbReference type="SUPFAM" id="SSF63882">
    <property type="entry name" value="MoeA N-terminal region -like"/>
    <property type="match status" value="1"/>
</dbReference>
<evidence type="ECO:0000256" key="7">
    <source>
        <dbReference type="RuleBase" id="RU365090"/>
    </source>
</evidence>
<comment type="function">
    <text evidence="1 7">Catalyzes the insertion of molybdate into adenylated molybdopterin with the concomitant release of AMP.</text>
</comment>
<comment type="catalytic activity">
    <reaction evidence="6">
        <text>adenylyl-molybdopterin + molybdate = Mo-molybdopterin + AMP + H(+)</text>
        <dbReference type="Rhea" id="RHEA:35047"/>
        <dbReference type="ChEBI" id="CHEBI:15378"/>
        <dbReference type="ChEBI" id="CHEBI:36264"/>
        <dbReference type="ChEBI" id="CHEBI:62727"/>
        <dbReference type="ChEBI" id="CHEBI:71302"/>
        <dbReference type="ChEBI" id="CHEBI:456215"/>
        <dbReference type="EC" id="2.10.1.1"/>
    </reaction>
</comment>
<dbReference type="SMART" id="SM00852">
    <property type="entry name" value="MoCF_biosynth"/>
    <property type="match status" value="1"/>
</dbReference>
<dbReference type="AlphaFoldDB" id="A0A249KU28"/>
<dbReference type="EMBL" id="CP016776">
    <property type="protein sequence ID" value="ASY20215.1"/>
    <property type="molecule type" value="Genomic_DNA"/>
</dbReference>
<comment type="pathway">
    <text evidence="2 7">Cofactor biosynthesis; molybdopterin biosynthesis.</text>
</comment>
<keyword evidence="7" id="KW-0460">Magnesium</keyword>
<evidence type="ECO:0000259" key="8">
    <source>
        <dbReference type="SMART" id="SM00852"/>
    </source>
</evidence>
<evidence type="ECO:0000313" key="10">
    <source>
        <dbReference type="Proteomes" id="UP000217186"/>
    </source>
</evidence>
<dbReference type="KEGG" id="pvn:A7sIIA15_05020"/>
<dbReference type="PANTHER" id="PTHR10192">
    <property type="entry name" value="MOLYBDOPTERIN BIOSYNTHESIS PROTEIN"/>
    <property type="match status" value="1"/>
</dbReference>
<dbReference type="CDD" id="cd00887">
    <property type="entry name" value="MoeA"/>
    <property type="match status" value="1"/>
</dbReference>
<keyword evidence="7 9" id="KW-0808">Transferase</keyword>
<dbReference type="InterPro" id="IPR001453">
    <property type="entry name" value="MoaB/Mog_dom"/>
</dbReference>
<feature type="domain" description="MoaB/Mog" evidence="8">
    <location>
        <begin position="172"/>
        <end position="309"/>
    </location>
</feature>
<organism evidence="9 10">
    <name type="scientific">Candidatus Planktophila vernalis</name>
    <dbReference type="NCBI Taxonomy" id="1884907"/>
    <lineage>
        <taxon>Bacteria</taxon>
        <taxon>Bacillati</taxon>
        <taxon>Actinomycetota</taxon>
        <taxon>Actinomycetes</taxon>
        <taxon>Candidatus Nanopelagicales</taxon>
        <taxon>Candidatus Nanopelagicaceae</taxon>
        <taxon>Candidatus Planktophila</taxon>
    </lineage>
</organism>
<dbReference type="Pfam" id="PF03454">
    <property type="entry name" value="MoeA_C"/>
    <property type="match status" value="1"/>
</dbReference>
<protein>
    <recommendedName>
        <fullName evidence="7">Molybdopterin molybdenumtransferase</fullName>
        <ecNumber evidence="7">2.10.1.1</ecNumber>
    </recommendedName>
</protein>
<reference evidence="9 10" key="1">
    <citation type="submission" date="2016-07" db="EMBL/GenBank/DDBJ databases">
        <title>High microdiversification within the ubiquitous acI lineage of Actinobacteria.</title>
        <authorList>
            <person name="Neuenschwander S.M."/>
            <person name="Salcher M."/>
            <person name="Ghai R."/>
            <person name="Pernthaler J."/>
        </authorList>
    </citation>
    <scope>NUCLEOTIDE SEQUENCE [LARGE SCALE GENOMIC DNA]</scope>
    <source>
        <strain evidence="9">MMS-IIA-15</strain>
    </source>
</reference>
<keyword evidence="7" id="KW-0479">Metal-binding</keyword>
<evidence type="ECO:0000256" key="2">
    <source>
        <dbReference type="ARBA" id="ARBA00005046"/>
    </source>
</evidence>
<dbReference type="GO" id="GO:0061599">
    <property type="term" value="F:molybdopterin molybdotransferase activity"/>
    <property type="evidence" value="ECO:0007669"/>
    <property type="project" value="UniProtKB-UniRule"/>
</dbReference>
<dbReference type="GO" id="GO:0005829">
    <property type="term" value="C:cytosol"/>
    <property type="evidence" value="ECO:0007669"/>
    <property type="project" value="TreeGrafter"/>
</dbReference>
<dbReference type="Gene3D" id="3.90.105.10">
    <property type="entry name" value="Molybdopterin biosynthesis moea protein, domain 2"/>
    <property type="match status" value="1"/>
</dbReference>
<evidence type="ECO:0000256" key="5">
    <source>
        <dbReference type="ARBA" id="ARBA00023150"/>
    </source>
</evidence>
<sequence length="387" mass="40209">MSALIEGSWDDARGIAQSTFKQLKSESLPVAQCVNRTLAVDAKSLVDLPTYATSAMDGYAVSGPGPWKIVGEVKAGLPMKGVLESGAAVGIATGAVIPEGTFGIIRWESAQVDGTELNGAVVKDQDIRPPAHECKAGDVIVNKGTVLNPAMIGLLAAAGFDEIDVVTAPRVALVLLGDEIQLKGIPRDGLVRDALGPQLPGWLNAMGAQIISTQYISDQLDLVITALKDACEKADIVITTGGTAQGPRDYLHSALEAVGANILVDTVKVRPGHPMLLARKGDVAILGLPGNPQSAIVALASLGQPVIGSQLGQTHKKLAKVITASELSAPQDFTRLIIGNLIDGQFHVAPYLGSAMLRGLAHSDGFAIVTKALTGVGEQVRWLDLPA</sequence>
<dbReference type="Gene3D" id="3.40.980.10">
    <property type="entry name" value="MoaB/Mog-like domain"/>
    <property type="match status" value="1"/>
</dbReference>
<dbReference type="RefSeq" id="WP_095686080.1">
    <property type="nucleotide sequence ID" value="NZ_CP016776.1"/>
</dbReference>
<dbReference type="InterPro" id="IPR005111">
    <property type="entry name" value="MoeA_C_domain_IV"/>
</dbReference>
<dbReference type="EC" id="2.10.1.1" evidence="7"/>
<dbReference type="GO" id="GO:0046872">
    <property type="term" value="F:metal ion binding"/>
    <property type="evidence" value="ECO:0007669"/>
    <property type="project" value="UniProtKB-UniRule"/>
</dbReference>
<evidence type="ECO:0000256" key="1">
    <source>
        <dbReference type="ARBA" id="ARBA00002901"/>
    </source>
</evidence>
<dbReference type="Gene3D" id="2.40.340.10">
    <property type="entry name" value="MoeA, C-terminal, domain IV"/>
    <property type="match status" value="1"/>
</dbReference>
<dbReference type="SUPFAM" id="SSF53218">
    <property type="entry name" value="Molybdenum cofactor biosynthesis proteins"/>
    <property type="match status" value="1"/>
</dbReference>
<dbReference type="InterPro" id="IPR036135">
    <property type="entry name" value="MoeA_linker/N_sf"/>
</dbReference>
<dbReference type="Proteomes" id="UP000217186">
    <property type="component" value="Chromosome"/>
</dbReference>
<name>A0A249KU28_9ACTN</name>
<evidence type="ECO:0000256" key="4">
    <source>
        <dbReference type="ARBA" id="ARBA00022505"/>
    </source>
</evidence>
<dbReference type="InterPro" id="IPR038987">
    <property type="entry name" value="MoeA-like"/>
</dbReference>
<comment type="cofactor">
    <cofactor evidence="7">
        <name>Mg(2+)</name>
        <dbReference type="ChEBI" id="CHEBI:18420"/>
    </cofactor>
</comment>
<proteinExistence type="inferred from homology"/>
<evidence type="ECO:0000256" key="6">
    <source>
        <dbReference type="ARBA" id="ARBA00047317"/>
    </source>
</evidence>
<accession>A0A249KU28</accession>
<gene>
    <name evidence="9" type="ORF">A7sIIA15_05020</name>
</gene>
<dbReference type="InterPro" id="IPR005110">
    <property type="entry name" value="MoeA_linker/N"/>
</dbReference>
<comment type="similarity">
    <text evidence="3 7">Belongs to the MoeA family.</text>
</comment>
<dbReference type="UniPathway" id="UPA00344"/>
<dbReference type="Pfam" id="PF00994">
    <property type="entry name" value="MoCF_biosynth"/>
    <property type="match status" value="1"/>
</dbReference>
<dbReference type="InterPro" id="IPR036425">
    <property type="entry name" value="MoaB/Mog-like_dom_sf"/>
</dbReference>
<dbReference type="Pfam" id="PF03453">
    <property type="entry name" value="MoeA_N"/>
    <property type="match status" value="1"/>
</dbReference>
<dbReference type="Gene3D" id="2.170.190.11">
    <property type="entry name" value="Molybdopterin biosynthesis moea protein, domain 3"/>
    <property type="match status" value="1"/>
</dbReference>
<evidence type="ECO:0000256" key="3">
    <source>
        <dbReference type="ARBA" id="ARBA00010763"/>
    </source>
</evidence>
<dbReference type="InterPro" id="IPR036688">
    <property type="entry name" value="MoeA_C_domain_IV_sf"/>
</dbReference>
<evidence type="ECO:0000313" key="9">
    <source>
        <dbReference type="EMBL" id="ASY20215.1"/>
    </source>
</evidence>
<dbReference type="GO" id="GO:0006777">
    <property type="term" value="P:Mo-molybdopterin cofactor biosynthetic process"/>
    <property type="evidence" value="ECO:0007669"/>
    <property type="project" value="UniProtKB-UniRule"/>
</dbReference>
<keyword evidence="5 7" id="KW-0501">Molybdenum cofactor biosynthesis</keyword>
<dbReference type="OrthoDB" id="3196725at2"/>
<keyword evidence="10" id="KW-1185">Reference proteome</keyword>
<keyword evidence="4 7" id="KW-0500">Molybdenum</keyword>
<dbReference type="PANTHER" id="PTHR10192:SF5">
    <property type="entry name" value="GEPHYRIN"/>
    <property type="match status" value="1"/>
</dbReference>